<proteinExistence type="predicted"/>
<dbReference type="Proteomes" id="UP000076532">
    <property type="component" value="Unassembled WGS sequence"/>
</dbReference>
<protein>
    <submittedName>
        <fullName evidence="2">Uncharacterized protein</fullName>
    </submittedName>
</protein>
<dbReference type="EMBL" id="KV417562">
    <property type="protein sequence ID" value="KZP19589.1"/>
    <property type="molecule type" value="Genomic_DNA"/>
</dbReference>
<reference evidence="2 3" key="1">
    <citation type="journal article" date="2016" name="Mol. Biol. Evol.">
        <title>Comparative Genomics of Early-Diverging Mushroom-Forming Fungi Provides Insights into the Origins of Lignocellulose Decay Capabilities.</title>
        <authorList>
            <person name="Nagy L.G."/>
            <person name="Riley R."/>
            <person name="Tritt A."/>
            <person name="Adam C."/>
            <person name="Daum C."/>
            <person name="Floudas D."/>
            <person name="Sun H."/>
            <person name="Yadav J.S."/>
            <person name="Pangilinan J."/>
            <person name="Larsson K.H."/>
            <person name="Matsuura K."/>
            <person name="Barry K."/>
            <person name="Labutti K."/>
            <person name="Kuo R."/>
            <person name="Ohm R.A."/>
            <person name="Bhattacharya S.S."/>
            <person name="Shirouzu T."/>
            <person name="Yoshinaga Y."/>
            <person name="Martin F.M."/>
            <person name="Grigoriev I.V."/>
            <person name="Hibbett D.S."/>
        </authorList>
    </citation>
    <scope>NUCLEOTIDE SEQUENCE [LARGE SCALE GENOMIC DNA]</scope>
    <source>
        <strain evidence="2 3">CBS 109695</strain>
    </source>
</reference>
<accession>A0A166I9K6</accession>
<evidence type="ECO:0000256" key="1">
    <source>
        <dbReference type="SAM" id="MobiDB-lite"/>
    </source>
</evidence>
<sequence length="317" mass="34086">MSTLNDKRTRSQLTLPALNPSTLGRSPLKDARLALRNTSNSQSLANPLPLQSKLRASIMATEASDGDDEILLSPKKHTMVAEQCVFKDKKRHSEENDEGAIVERVSKRVKMQVLPSVTVEERDLQTNAGVPPSDKPTDSKGPFDFKPPPQTPQRQSEAASIPAPSIPHLDLKSIASPWKSASPAKQFEKLLIPQTPRQAGAMEVDRAPSSKGQPASHPPSTPRPSAPAITVQPETPEGQTFNPLTRNHGMMGPMSPLTPLPPTPAIFGNTIRAFTAGKNGPGALDMLGAVQVRFCSNHLAFLFIASSSCGPNLIVQR</sequence>
<evidence type="ECO:0000313" key="2">
    <source>
        <dbReference type="EMBL" id="KZP19589.1"/>
    </source>
</evidence>
<feature type="compositionally biased region" description="Pro residues" evidence="1">
    <location>
        <begin position="216"/>
        <end position="225"/>
    </location>
</feature>
<dbReference type="AlphaFoldDB" id="A0A166I9K6"/>
<name>A0A166I9K6_9AGAM</name>
<feature type="region of interest" description="Disordered" evidence="1">
    <location>
        <begin position="1"/>
        <end position="26"/>
    </location>
</feature>
<gene>
    <name evidence="2" type="ORF">FIBSPDRAFT_559479</name>
</gene>
<feature type="region of interest" description="Disordered" evidence="1">
    <location>
        <begin position="117"/>
        <end position="161"/>
    </location>
</feature>
<evidence type="ECO:0000313" key="3">
    <source>
        <dbReference type="Proteomes" id="UP000076532"/>
    </source>
</evidence>
<organism evidence="2 3">
    <name type="scientific">Athelia psychrophila</name>
    <dbReference type="NCBI Taxonomy" id="1759441"/>
    <lineage>
        <taxon>Eukaryota</taxon>
        <taxon>Fungi</taxon>
        <taxon>Dikarya</taxon>
        <taxon>Basidiomycota</taxon>
        <taxon>Agaricomycotina</taxon>
        <taxon>Agaricomycetes</taxon>
        <taxon>Agaricomycetidae</taxon>
        <taxon>Atheliales</taxon>
        <taxon>Atheliaceae</taxon>
        <taxon>Athelia</taxon>
    </lineage>
</organism>
<dbReference type="OrthoDB" id="10684140at2759"/>
<feature type="region of interest" description="Disordered" evidence="1">
    <location>
        <begin position="197"/>
        <end position="237"/>
    </location>
</feature>
<keyword evidence="3" id="KW-1185">Reference proteome</keyword>
<feature type="compositionally biased region" description="Polar residues" evidence="1">
    <location>
        <begin position="11"/>
        <end position="24"/>
    </location>
</feature>